<evidence type="ECO:0000256" key="1">
    <source>
        <dbReference type="SAM" id="Phobius"/>
    </source>
</evidence>
<feature type="transmembrane region" description="Helical" evidence="1">
    <location>
        <begin position="231"/>
        <end position="248"/>
    </location>
</feature>
<comment type="caution">
    <text evidence="2">The sequence shown here is derived from an EMBL/GenBank/DDBJ whole genome shotgun (WGS) entry which is preliminary data.</text>
</comment>
<keyword evidence="3" id="KW-1185">Reference proteome</keyword>
<dbReference type="RefSeq" id="WP_167264475.1">
    <property type="nucleotide sequence ID" value="NZ_BAAAVO010000009.1"/>
</dbReference>
<gene>
    <name evidence="2" type="ORF">FHR86_000988</name>
</gene>
<keyword evidence="1" id="KW-1133">Transmembrane helix</keyword>
<accession>A0ABX0TDS0</accession>
<reference evidence="2 3" key="1">
    <citation type="submission" date="2020-03" db="EMBL/GenBank/DDBJ databases">
        <title>Genomic Encyclopedia of Type Strains, Phase III (KMG-III): the genomes of soil and plant-associated and newly described type strains.</title>
        <authorList>
            <person name="Whitman W."/>
        </authorList>
    </citation>
    <scope>NUCLEOTIDE SEQUENCE [LARGE SCALE GENOMIC DNA]</scope>
    <source>
        <strain evidence="2 3">CECT 4207</strain>
    </source>
</reference>
<dbReference type="Proteomes" id="UP000802392">
    <property type="component" value="Unassembled WGS sequence"/>
</dbReference>
<feature type="transmembrane region" description="Helical" evidence="1">
    <location>
        <begin position="168"/>
        <end position="192"/>
    </location>
</feature>
<keyword evidence="1" id="KW-0472">Membrane</keyword>
<name>A0ABX0TDS0_9MICC</name>
<keyword evidence="1" id="KW-0812">Transmembrane</keyword>
<sequence>MKGHLTQAAPAGSFLPDVSSVRAAFGGWAQLSIVQYFVAEAAVIQAWAGPEPYSRATGYISDLGAVSCGIYEDRAVCSPLHLLMNASFLLQGLGLVLGALFLTAGLLCVAAQPGTEARRFRTLSPGASALRVLTVPWILAVAIRVLTGVAGVGTIIVGLVPEDLGSPWHFAGALMFFIGGGFALILLGLLWFRQTPVSWFLLACGLVCVVALAIGGLTGMEVPQPGTLERFMGYPATVGLAAAGLVIAQRVHTERRGLRAL</sequence>
<evidence type="ECO:0000313" key="3">
    <source>
        <dbReference type="Proteomes" id="UP000802392"/>
    </source>
</evidence>
<dbReference type="EMBL" id="JAAOZD010000002">
    <property type="protein sequence ID" value="NIJ00675.1"/>
    <property type="molecule type" value="Genomic_DNA"/>
</dbReference>
<protein>
    <submittedName>
        <fullName evidence="2">Membrane protein</fullName>
    </submittedName>
</protein>
<organism evidence="2 3">
    <name type="scientific">Paenarthrobacter ilicis</name>
    <dbReference type="NCBI Taxonomy" id="43665"/>
    <lineage>
        <taxon>Bacteria</taxon>
        <taxon>Bacillati</taxon>
        <taxon>Actinomycetota</taxon>
        <taxon>Actinomycetes</taxon>
        <taxon>Micrococcales</taxon>
        <taxon>Micrococcaceae</taxon>
        <taxon>Paenarthrobacter</taxon>
    </lineage>
</organism>
<feature type="transmembrane region" description="Helical" evidence="1">
    <location>
        <begin position="132"/>
        <end position="156"/>
    </location>
</feature>
<feature type="transmembrane region" description="Helical" evidence="1">
    <location>
        <begin position="88"/>
        <end position="111"/>
    </location>
</feature>
<evidence type="ECO:0000313" key="2">
    <source>
        <dbReference type="EMBL" id="NIJ00675.1"/>
    </source>
</evidence>
<feature type="transmembrane region" description="Helical" evidence="1">
    <location>
        <begin position="199"/>
        <end position="219"/>
    </location>
</feature>
<proteinExistence type="predicted"/>